<proteinExistence type="predicted"/>
<protein>
    <submittedName>
        <fullName evidence="1">IPT/TIG domain-containing protein</fullName>
    </submittedName>
</protein>
<dbReference type="CDD" id="cd00102">
    <property type="entry name" value="IPT"/>
    <property type="match status" value="1"/>
</dbReference>
<comment type="caution">
    <text evidence="1">The sequence shown here is derived from an EMBL/GenBank/DDBJ whole genome shotgun (WGS) entry which is preliminary data.</text>
</comment>
<dbReference type="Proteomes" id="UP001228643">
    <property type="component" value="Unassembled WGS sequence"/>
</dbReference>
<gene>
    <name evidence="1" type="ORF">QLS97_16475</name>
</gene>
<organism evidence="1 2">
    <name type="scientific">Flavobacterium yafengii</name>
    <dbReference type="NCBI Taxonomy" id="3041253"/>
    <lineage>
        <taxon>Bacteria</taxon>
        <taxon>Pseudomonadati</taxon>
        <taxon>Bacteroidota</taxon>
        <taxon>Flavobacteriia</taxon>
        <taxon>Flavobacteriales</taxon>
        <taxon>Flavobacteriaceae</taxon>
        <taxon>Flavobacterium</taxon>
    </lineage>
</organism>
<accession>A0AAW6TUD3</accession>
<evidence type="ECO:0000313" key="1">
    <source>
        <dbReference type="EMBL" id="MDI5951248.1"/>
    </source>
</evidence>
<dbReference type="EMBL" id="JASCRY010000006">
    <property type="protein sequence ID" value="MDI5951248.1"/>
    <property type="molecule type" value="Genomic_DNA"/>
</dbReference>
<name>A0AAW6TUD3_9FLAO</name>
<sequence>MKKKYSRFNINSFFVLLNSKNSLLIVLILFLFSLDNFAQSISSFNPINACTNSGSSVIITGTNFTGATSVTFNGVAATSFTVDNDSQITAILSASASTGFISVVTLLGTATSTGVFTVDSLPTATAGGTQTICSNATATISGAFATNGTIVWTENGAGNITAGATTLTPTYTPTAADAGTSVTLTMTVTSDNACAPQTQTATYTVIVNPLPTAIAGGTQTICSNAIATVSGASATNGTILWTENGAGTITAGATTLTPTYTPNAADAGTSVTLTMTVTSDNACAPQTETATYTVIVNPLPTATAGGTQTICSNATATISGASATNGTIVWTENGAGNITAGATTLTPTYTPTAADAGTSVTLTMTVTSDNA</sequence>
<dbReference type="Gene3D" id="2.60.40.10">
    <property type="entry name" value="Immunoglobulins"/>
    <property type="match status" value="1"/>
</dbReference>
<evidence type="ECO:0000313" key="2">
    <source>
        <dbReference type="Proteomes" id="UP001228643"/>
    </source>
</evidence>
<dbReference type="InterPro" id="IPR014756">
    <property type="entry name" value="Ig_E-set"/>
</dbReference>
<dbReference type="SUPFAM" id="SSF81296">
    <property type="entry name" value="E set domains"/>
    <property type="match status" value="1"/>
</dbReference>
<dbReference type="InterPro" id="IPR013783">
    <property type="entry name" value="Ig-like_fold"/>
</dbReference>
<keyword evidence="2" id="KW-1185">Reference proteome</keyword>
<feature type="non-terminal residue" evidence="1">
    <location>
        <position position="371"/>
    </location>
</feature>
<dbReference type="AlphaFoldDB" id="A0AAW6TUD3"/>
<reference evidence="1 2" key="1">
    <citation type="submission" date="2023-04" db="EMBL/GenBank/DDBJ databases">
        <title>Two novel species of Flavobacterium.</title>
        <authorList>
            <person name="Liu Q."/>
            <person name="Xin Y.-H."/>
        </authorList>
    </citation>
    <scope>NUCLEOTIDE SEQUENCE [LARGE SCALE GENOMIC DNA]</scope>
    <source>
        <strain evidence="1 2">LB2P87</strain>
    </source>
</reference>